<sequence length="1181" mass="128682">MASPMGPPQPAGYSLRIQLFGPTAYDAADKPIRCFRVVASPDYTVEEFCEEASRIHQINYGEPLTLKKVQDDQQFDITQSEIIGSLFATASTVRFIQAATISGREDSVAPNSALRFDPSVSRKREREGHSRVNGSVSVNSWKPNKRQKVADPDEPLPSRENEDDAGQISRMNGRTSDANVIPNSQESIILGETNGHHQKSGDVRTASTFSSRVAREIAETPPPSPPPYAFLCSPFDEYGSADDMNQHDLEKDSNLPSLRGRSSPLEEATARAQSQGSGSRAKSYHIQRATERGTSVSTAATSPLSLDHQPVPSGITSASQRRRPNSRPANRERNGTLAQSHDETSIYEDIAPDDEEFGLAALAKQREVSQSARNSPSGLLGLERARSKLNTPPSGSRRSTTREQNTPGELPLTPSSKVREERRKEKVQADEARKIRLAAAEARHAEETRQAEAERAKRQEQERIDIENFQHGEAERKSAVARAAQAEKEREANEKQEAEEERHREHVRVTKEQADEERRVAQEKADADEAERVRKEEQAAAALNQRKKTPTPEASQHSSPILPKARGGTPGSSTTPFIPGQRKSALKRTASSQAMRSSSPAGSRVSTDDSMNGSGVDIQIPVTNIPGRRVSFRDEPEQKLTPIRPPTRILPPKFSTPKSSKKAATPSSSTPKPSTTAPKSAIAPSSAPRSSPILPPPRSYTPILPPGRSAARSSLGHSITPVQSNTSLAPKEPTPDTLRKASPIPAPAARKSITPDPRKSVTPIPAPKDKTKSVESDPKETSENEASKDDSDKENHVQSVPEKQPELTTKSAMEIDSSEDGEEMKPKANMEIDEDETQSHNSSLRDSRSPVIFSQHPELTDTVKARHSAPPESDSNSESEVDDDDDDDRHEDDSNIEQGSKSTPRNEFLDDEADEGSSYSGSDGEEAENEKDENDNSDNEEDDEEDEFEVPNSSPPVLPPHKNQASPKPAGTNSSKDSLSDEGHNTQDEIDQQLTSSVYEAYSDIPESSALVYPPTSSAAPRPSMKIGVSLSSLSKNRSMLAASSAMKPVVSRSGQRALQTMDEESEESEEESDGNSSDSSGPESTKPTQKKSNTPPRQTVSSGSDSSSDSDSDAEDEQKKIRDELALEIASLNATDNSNSQNPKLNRTSSQQQSSGKKRKETGEKKSDKFLTGYKFNTSF</sequence>
<reference evidence="3" key="1">
    <citation type="submission" date="2016-03" db="EMBL/GenBank/DDBJ databases">
        <authorList>
            <person name="Guldener U."/>
        </authorList>
    </citation>
    <scope>NUCLEOTIDE SEQUENCE [LARGE SCALE GENOMIC DNA]</scope>
    <source>
        <strain evidence="3">04CH-RAC-A.6.1</strain>
    </source>
</reference>
<evidence type="ECO:0008006" key="4">
    <source>
        <dbReference type="Google" id="ProtNLM"/>
    </source>
</evidence>
<feature type="compositionally biased region" description="Polar residues" evidence="1">
    <location>
        <begin position="368"/>
        <end position="377"/>
    </location>
</feature>
<feature type="compositionally biased region" description="Polar residues" evidence="1">
    <location>
        <begin position="388"/>
        <end position="407"/>
    </location>
</feature>
<feature type="compositionally biased region" description="Basic and acidic residues" evidence="1">
    <location>
        <begin position="329"/>
        <end position="344"/>
    </location>
</feature>
<feature type="compositionally biased region" description="Acidic residues" evidence="1">
    <location>
        <begin position="923"/>
        <end position="949"/>
    </location>
</feature>
<feature type="compositionally biased region" description="Polar residues" evidence="1">
    <location>
        <begin position="1133"/>
        <end position="1149"/>
    </location>
</feature>
<feature type="compositionally biased region" description="Basic and acidic residues" evidence="1">
    <location>
        <begin position="417"/>
        <end position="434"/>
    </location>
</feature>
<organism evidence="2 3">
    <name type="scientific">Rhynchosporium agropyri</name>
    <dbReference type="NCBI Taxonomy" id="914238"/>
    <lineage>
        <taxon>Eukaryota</taxon>
        <taxon>Fungi</taxon>
        <taxon>Dikarya</taxon>
        <taxon>Ascomycota</taxon>
        <taxon>Pezizomycotina</taxon>
        <taxon>Leotiomycetes</taxon>
        <taxon>Helotiales</taxon>
        <taxon>Ploettnerulaceae</taxon>
        <taxon>Rhynchosporium</taxon>
    </lineage>
</organism>
<feature type="region of interest" description="Disordered" evidence="1">
    <location>
        <begin position="1040"/>
        <end position="1181"/>
    </location>
</feature>
<feature type="compositionally biased region" description="Acidic residues" evidence="1">
    <location>
        <begin position="875"/>
        <end position="890"/>
    </location>
</feature>
<feature type="compositionally biased region" description="Basic and acidic residues" evidence="1">
    <location>
        <begin position="148"/>
        <end position="160"/>
    </location>
</feature>
<protein>
    <recommendedName>
        <fullName evidence="4">Nucleolar protein Dnt1-like N-terminal domain-containing protein</fullName>
    </recommendedName>
</protein>
<feature type="compositionally biased region" description="Polar residues" evidence="1">
    <location>
        <begin position="169"/>
        <end position="181"/>
    </location>
</feature>
<dbReference type="EMBL" id="FJUX01000070">
    <property type="protein sequence ID" value="CZT04646.1"/>
    <property type="molecule type" value="Genomic_DNA"/>
</dbReference>
<dbReference type="Proteomes" id="UP000178912">
    <property type="component" value="Unassembled WGS sequence"/>
</dbReference>
<evidence type="ECO:0000313" key="2">
    <source>
        <dbReference type="EMBL" id="CZT04646.1"/>
    </source>
</evidence>
<feature type="compositionally biased region" description="Basic and acidic residues" evidence="1">
    <location>
        <begin position="441"/>
        <end position="478"/>
    </location>
</feature>
<feature type="compositionally biased region" description="Basic and acidic residues" evidence="1">
    <location>
        <begin position="244"/>
        <end position="253"/>
    </location>
</feature>
<feature type="region of interest" description="Disordered" evidence="1">
    <location>
        <begin position="107"/>
        <end position="181"/>
    </location>
</feature>
<dbReference type="OrthoDB" id="3526078at2759"/>
<feature type="compositionally biased region" description="Polar residues" evidence="1">
    <location>
        <begin position="271"/>
        <end position="280"/>
    </location>
</feature>
<feature type="compositionally biased region" description="Basic and acidic residues" evidence="1">
    <location>
        <begin position="120"/>
        <end position="130"/>
    </location>
</feature>
<proteinExistence type="predicted"/>
<feature type="compositionally biased region" description="Polar residues" evidence="1">
    <location>
        <begin position="589"/>
        <end position="613"/>
    </location>
</feature>
<name>A0A1E1L2A4_9HELO</name>
<keyword evidence="3" id="KW-1185">Reference proteome</keyword>
<feature type="compositionally biased region" description="Low complexity" evidence="1">
    <location>
        <begin position="650"/>
        <end position="692"/>
    </location>
</feature>
<gene>
    <name evidence="2" type="ORF">RAG0_11038</name>
</gene>
<dbReference type="AlphaFoldDB" id="A0A1E1L2A4"/>
<feature type="region of interest" description="Disordered" evidence="1">
    <location>
        <begin position="217"/>
        <end position="1001"/>
    </location>
</feature>
<feature type="compositionally biased region" description="Basic and acidic residues" evidence="1">
    <location>
        <begin position="767"/>
        <end position="796"/>
    </location>
</feature>
<feature type="compositionally biased region" description="Polar residues" evidence="1">
    <location>
        <begin position="132"/>
        <end position="142"/>
    </location>
</feature>
<feature type="compositionally biased region" description="Polar residues" evidence="1">
    <location>
        <begin position="896"/>
        <end position="905"/>
    </location>
</feature>
<feature type="compositionally biased region" description="Basic and acidic residues" evidence="1">
    <location>
        <begin position="485"/>
        <end position="538"/>
    </location>
</feature>
<feature type="compositionally biased region" description="Basic and acidic residues" evidence="1">
    <location>
        <begin position="978"/>
        <end position="987"/>
    </location>
</feature>
<feature type="compositionally biased region" description="Polar residues" evidence="1">
    <location>
        <begin position="711"/>
        <end position="728"/>
    </location>
</feature>
<accession>A0A1E1L2A4</accession>
<feature type="compositionally biased region" description="Low complexity" evidence="1">
    <location>
        <begin position="1075"/>
        <end position="1085"/>
    </location>
</feature>
<feature type="compositionally biased region" description="Polar residues" evidence="1">
    <location>
        <begin position="1086"/>
        <end position="1101"/>
    </location>
</feature>
<feature type="compositionally biased region" description="Pro residues" evidence="1">
    <location>
        <begin position="693"/>
        <end position="705"/>
    </location>
</feature>
<evidence type="ECO:0000313" key="3">
    <source>
        <dbReference type="Proteomes" id="UP000178912"/>
    </source>
</evidence>
<feature type="compositionally biased region" description="Polar residues" evidence="1">
    <location>
        <begin position="292"/>
        <end position="304"/>
    </location>
</feature>
<feature type="compositionally biased region" description="Acidic residues" evidence="1">
    <location>
        <begin position="1062"/>
        <end position="1074"/>
    </location>
</feature>
<evidence type="ECO:0000256" key="1">
    <source>
        <dbReference type="SAM" id="MobiDB-lite"/>
    </source>
</evidence>
<feature type="compositionally biased region" description="Polar residues" evidence="1">
    <location>
        <begin position="963"/>
        <end position="977"/>
    </location>
</feature>